<evidence type="ECO:0000313" key="16">
    <source>
        <dbReference type="Proteomes" id="UP000284651"/>
    </source>
</evidence>
<dbReference type="InterPro" id="IPR016152">
    <property type="entry name" value="PTrfase/Anion_transptr"/>
</dbReference>
<evidence type="ECO:0000256" key="10">
    <source>
        <dbReference type="ARBA" id="ARBA00042072"/>
    </source>
</evidence>
<evidence type="ECO:0000256" key="6">
    <source>
        <dbReference type="ARBA" id="ARBA00022683"/>
    </source>
</evidence>
<dbReference type="Proteomes" id="UP000284651">
    <property type="component" value="Unassembled WGS sequence"/>
</dbReference>
<evidence type="ECO:0000313" key="14">
    <source>
        <dbReference type="EMBL" id="RHB01859.1"/>
    </source>
</evidence>
<dbReference type="EMBL" id="QSGD01000052">
    <property type="protein sequence ID" value="RHB01859.1"/>
    <property type="molecule type" value="Genomic_DNA"/>
</dbReference>
<dbReference type="GO" id="GO:0009401">
    <property type="term" value="P:phosphoenolpyruvate-dependent sugar phosphotransferase system"/>
    <property type="evidence" value="ECO:0007669"/>
    <property type="project" value="UniProtKB-KW"/>
</dbReference>
<evidence type="ECO:0000259" key="11">
    <source>
        <dbReference type="PROSITE" id="PS51094"/>
    </source>
</evidence>
<name>A0A395W5I4_9FIRM</name>
<evidence type="ECO:0000313" key="17">
    <source>
        <dbReference type="Proteomes" id="UP000285288"/>
    </source>
</evidence>
<dbReference type="SUPFAM" id="SSF55804">
    <property type="entry name" value="Phoshotransferase/anion transport protein"/>
    <property type="match status" value="1"/>
</dbReference>
<evidence type="ECO:0000256" key="2">
    <source>
        <dbReference type="ARBA" id="ARBA00022448"/>
    </source>
</evidence>
<keyword evidence="12" id="KW-0762">Sugar transport</keyword>
<accession>A0A395W5I4</accession>
<keyword evidence="4" id="KW-0597">Phosphoprotein</keyword>
<evidence type="ECO:0000256" key="7">
    <source>
        <dbReference type="ARBA" id="ARBA00022777"/>
    </source>
</evidence>
<sequence length="150" mass="16943">MLKEIVEKGHYCFVEKVDSWQDAIRQSYAPLLKDNTVENEYVEAVIECVNKYGPYIVIVPGIAMPHSTEGAVGCNGTAISFMKVEEEVDFDPEDPDKRAKLFFSLAAIDHDQHIQNIQSLMDTLMNEDIVEALMNAKTKGDLEKIANQYE</sequence>
<evidence type="ECO:0000256" key="8">
    <source>
        <dbReference type="ARBA" id="ARBA00037387"/>
    </source>
</evidence>
<comment type="function">
    <text evidence="8">The phosphoenolpyruvate-dependent sugar phosphotransferase system (sugar PTS), a major carbohydrate active transport system, catalyzes the phosphorylation of incoming sugar substrates concomitantly with their translocation across the cell membrane. The enzyme II UlaABC PTS system is involved in ascorbate transport.</text>
</comment>
<evidence type="ECO:0000256" key="5">
    <source>
        <dbReference type="ARBA" id="ARBA00022679"/>
    </source>
</evidence>
<evidence type="ECO:0000313" key="12">
    <source>
        <dbReference type="EMBL" id="RGU89050.1"/>
    </source>
</evidence>
<feature type="domain" description="PTS EIIA type-2" evidence="11">
    <location>
        <begin position="4"/>
        <end position="149"/>
    </location>
</feature>
<evidence type="ECO:0000313" key="15">
    <source>
        <dbReference type="Proteomes" id="UP000265489"/>
    </source>
</evidence>
<dbReference type="Pfam" id="PF00359">
    <property type="entry name" value="PTS_EIIA_2"/>
    <property type="match status" value="1"/>
</dbReference>
<dbReference type="PANTHER" id="PTHR36203">
    <property type="entry name" value="ASCORBATE-SPECIFIC PTS SYSTEM EIIA COMPONENT"/>
    <property type="match status" value="1"/>
</dbReference>
<dbReference type="InterPro" id="IPR002178">
    <property type="entry name" value="PTS_EIIA_type-2_dom"/>
</dbReference>
<dbReference type="Proteomes" id="UP000265489">
    <property type="component" value="Unassembled WGS sequence"/>
</dbReference>
<evidence type="ECO:0000256" key="1">
    <source>
        <dbReference type="ARBA" id="ARBA00004496"/>
    </source>
</evidence>
<dbReference type="CDD" id="cd00211">
    <property type="entry name" value="PTS_IIA_fru"/>
    <property type="match status" value="1"/>
</dbReference>
<gene>
    <name evidence="14" type="ORF">DW907_10330</name>
    <name evidence="13" type="ORF">DWV56_10450</name>
    <name evidence="12" type="ORF">DWW32_12300</name>
</gene>
<dbReference type="Gene3D" id="3.40.930.10">
    <property type="entry name" value="Mannitol-specific EII, Chain A"/>
    <property type="match status" value="1"/>
</dbReference>
<protein>
    <recommendedName>
        <fullName evidence="9">Ascorbate-specific PTS system EIIA component</fullName>
    </recommendedName>
    <alternativeName>
        <fullName evidence="10">Ascorbate-specific phosphotransferase enzyme IIA component</fullName>
    </alternativeName>
</protein>
<reference evidence="15 16" key="1">
    <citation type="submission" date="2018-08" db="EMBL/GenBank/DDBJ databases">
        <title>A genome reference for cultivated species of the human gut microbiota.</title>
        <authorList>
            <person name="Zou Y."/>
            <person name="Xue W."/>
            <person name="Luo G."/>
        </authorList>
    </citation>
    <scope>NUCLEOTIDE SEQUENCE [LARGE SCALE GENOMIC DNA]</scope>
    <source>
        <strain evidence="13 16">AF10-31</strain>
        <strain evidence="12 15">AF15-20</strain>
        <strain evidence="14 17">AM42-13AC</strain>
    </source>
</reference>
<evidence type="ECO:0000256" key="4">
    <source>
        <dbReference type="ARBA" id="ARBA00022553"/>
    </source>
</evidence>
<keyword evidence="3" id="KW-0963">Cytoplasm</keyword>
<dbReference type="Proteomes" id="UP000285288">
    <property type="component" value="Unassembled WGS sequence"/>
</dbReference>
<evidence type="ECO:0000256" key="3">
    <source>
        <dbReference type="ARBA" id="ARBA00022490"/>
    </source>
</evidence>
<dbReference type="EMBL" id="QRYQ01000036">
    <property type="protein sequence ID" value="RGU89050.1"/>
    <property type="molecule type" value="Genomic_DNA"/>
</dbReference>
<keyword evidence="5" id="KW-0808">Transferase</keyword>
<organism evidence="12 15">
    <name type="scientific">Holdemanella biformis</name>
    <dbReference type="NCBI Taxonomy" id="1735"/>
    <lineage>
        <taxon>Bacteria</taxon>
        <taxon>Bacillati</taxon>
        <taxon>Bacillota</taxon>
        <taxon>Erysipelotrichia</taxon>
        <taxon>Erysipelotrichales</taxon>
        <taxon>Erysipelotrichaceae</taxon>
        <taxon>Holdemanella</taxon>
    </lineage>
</organism>
<dbReference type="EMBL" id="QSAT01000041">
    <property type="protein sequence ID" value="RGW72610.1"/>
    <property type="molecule type" value="Genomic_DNA"/>
</dbReference>
<comment type="subcellular location">
    <subcellularLocation>
        <location evidence="1">Cytoplasm</location>
    </subcellularLocation>
</comment>
<proteinExistence type="predicted"/>
<dbReference type="GeneID" id="66580697"/>
<keyword evidence="6" id="KW-0598">Phosphotransferase system</keyword>
<evidence type="ECO:0000256" key="9">
    <source>
        <dbReference type="ARBA" id="ARBA00041175"/>
    </source>
</evidence>
<dbReference type="PROSITE" id="PS51094">
    <property type="entry name" value="PTS_EIIA_TYPE_2"/>
    <property type="match status" value="1"/>
</dbReference>
<dbReference type="AlphaFoldDB" id="A0A395W5I4"/>
<dbReference type="GO" id="GO:0016301">
    <property type="term" value="F:kinase activity"/>
    <property type="evidence" value="ECO:0007669"/>
    <property type="project" value="UniProtKB-KW"/>
</dbReference>
<dbReference type="RefSeq" id="WP_118012004.1">
    <property type="nucleotide sequence ID" value="NZ_CATXNH010000003.1"/>
</dbReference>
<dbReference type="PANTHER" id="PTHR36203:SF1">
    <property type="entry name" value="ASCORBATE-SPECIFIC PTS SYSTEM EIIA COMPONENT"/>
    <property type="match status" value="1"/>
</dbReference>
<comment type="caution">
    <text evidence="12">The sequence shown here is derived from an EMBL/GenBank/DDBJ whole genome shotgun (WGS) entry which is preliminary data.</text>
</comment>
<dbReference type="InterPro" id="IPR051351">
    <property type="entry name" value="Ascorbate-PTS_EIIA_comp"/>
</dbReference>
<dbReference type="GO" id="GO:0005737">
    <property type="term" value="C:cytoplasm"/>
    <property type="evidence" value="ECO:0007669"/>
    <property type="project" value="UniProtKB-SubCell"/>
</dbReference>
<evidence type="ECO:0000313" key="13">
    <source>
        <dbReference type="EMBL" id="RGW72610.1"/>
    </source>
</evidence>
<keyword evidence="7" id="KW-0418">Kinase</keyword>
<keyword evidence="2" id="KW-0813">Transport</keyword>